<dbReference type="SUPFAM" id="SSF49464">
    <property type="entry name" value="Carboxypeptidase regulatory domain-like"/>
    <property type="match status" value="1"/>
</dbReference>
<evidence type="ECO:0000259" key="8">
    <source>
        <dbReference type="PROSITE" id="PS52035"/>
    </source>
</evidence>
<comment type="similarity">
    <text evidence="2 7">Belongs to the peptidase M14 family.</text>
</comment>
<evidence type="ECO:0000256" key="6">
    <source>
        <dbReference type="ARBA" id="ARBA00023180"/>
    </source>
</evidence>
<evidence type="ECO:0000256" key="5">
    <source>
        <dbReference type="ARBA" id="ARBA00022833"/>
    </source>
</evidence>
<keyword evidence="6" id="KW-0325">Glycoprotein</keyword>
<name>A0A832DFW6_9BACT</name>
<dbReference type="Gene3D" id="2.60.40.1120">
    <property type="entry name" value="Carboxypeptidase-like, regulatory domain"/>
    <property type="match status" value="1"/>
</dbReference>
<evidence type="ECO:0000256" key="7">
    <source>
        <dbReference type="PROSITE-ProRule" id="PRU01379"/>
    </source>
</evidence>
<dbReference type="EMBL" id="DSVI01000004">
    <property type="protein sequence ID" value="HGT46667.1"/>
    <property type="molecule type" value="Genomic_DNA"/>
</dbReference>
<keyword evidence="5" id="KW-0862">Zinc</keyword>
<keyword evidence="3" id="KW-0479">Metal-binding</keyword>
<protein>
    <submittedName>
        <fullName evidence="9">T9SS type A sorting domain-containing protein</fullName>
    </submittedName>
</protein>
<dbReference type="PROSITE" id="PS00133">
    <property type="entry name" value="CARBOXYPEPT_ZN_2"/>
    <property type="match status" value="1"/>
</dbReference>
<dbReference type="Gene3D" id="3.40.630.10">
    <property type="entry name" value="Zn peptidases"/>
    <property type="match status" value="1"/>
</dbReference>
<evidence type="ECO:0000256" key="2">
    <source>
        <dbReference type="ARBA" id="ARBA00005988"/>
    </source>
</evidence>
<dbReference type="PROSITE" id="PS52035">
    <property type="entry name" value="PEPTIDASE_M14"/>
    <property type="match status" value="1"/>
</dbReference>
<dbReference type="InterPro" id="IPR013783">
    <property type="entry name" value="Ig-like_fold"/>
</dbReference>
<comment type="cofactor">
    <cofactor evidence="1">
        <name>Zn(2+)</name>
        <dbReference type="ChEBI" id="CHEBI:29105"/>
    </cofactor>
</comment>
<reference evidence="9" key="1">
    <citation type="journal article" date="2020" name="mSystems">
        <title>Genome- and Community-Level Interaction Insights into Carbon Utilization and Element Cycling Functions of Hydrothermarchaeota in Hydrothermal Sediment.</title>
        <authorList>
            <person name="Zhou Z."/>
            <person name="Liu Y."/>
            <person name="Xu W."/>
            <person name="Pan J."/>
            <person name="Luo Z.H."/>
            <person name="Li M."/>
        </authorList>
    </citation>
    <scope>NUCLEOTIDE SEQUENCE [LARGE SCALE GENOMIC DNA]</scope>
    <source>
        <strain evidence="9">SpSt-500</strain>
    </source>
</reference>
<dbReference type="SMART" id="SM00631">
    <property type="entry name" value="Zn_pept"/>
    <property type="match status" value="1"/>
</dbReference>
<dbReference type="GO" id="GO:0016485">
    <property type="term" value="P:protein processing"/>
    <property type="evidence" value="ECO:0007669"/>
    <property type="project" value="TreeGrafter"/>
</dbReference>
<dbReference type="GO" id="GO:0006518">
    <property type="term" value="P:peptide metabolic process"/>
    <property type="evidence" value="ECO:0007669"/>
    <property type="project" value="TreeGrafter"/>
</dbReference>
<evidence type="ECO:0000256" key="4">
    <source>
        <dbReference type="ARBA" id="ARBA00022801"/>
    </source>
</evidence>
<dbReference type="NCBIfam" id="TIGR04183">
    <property type="entry name" value="Por_Secre_tail"/>
    <property type="match status" value="1"/>
</dbReference>
<dbReference type="Pfam" id="PF18962">
    <property type="entry name" value="Por_Secre_tail"/>
    <property type="match status" value="1"/>
</dbReference>
<dbReference type="GO" id="GO:0004181">
    <property type="term" value="F:metallocarboxypeptidase activity"/>
    <property type="evidence" value="ECO:0007669"/>
    <property type="project" value="InterPro"/>
</dbReference>
<dbReference type="PANTHER" id="PTHR11532:SF57">
    <property type="entry name" value="CARBOXYPEPTIDASE D, B"/>
    <property type="match status" value="1"/>
</dbReference>
<dbReference type="PANTHER" id="PTHR11532">
    <property type="entry name" value="PROTEASE M14 CARBOXYPEPTIDASE"/>
    <property type="match status" value="1"/>
</dbReference>
<feature type="active site" description="Proton donor/acceptor" evidence="7">
    <location>
        <position position="358"/>
    </location>
</feature>
<dbReference type="InterPro" id="IPR026444">
    <property type="entry name" value="Secre_tail"/>
</dbReference>
<evidence type="ECO:0000313" key="9">
    <source>
        <dbReference type="EMBL" id="HGT46667.1"/>
    </source>
</evidence>
<feature type="domain" description="Peptidase M14" evidence="8">
    <location>
        <begin position="106"/>
        <end position="388"/>
    </location>
</feature>
<dbReference type="Gene3D" id="2.60.40.4070">
    <property type="match status" value="1"/>
</dbReference>
<dbReference type="GO" id="GO:0008270">
    <property type="term" value="F:zinc ion binding"/>
    <property type="evidence" value="ECO:0007669"/>
    <property type="project" value="InterPro"/>
</dbReference>
<dbReference type="InterPro" id="IPR000834">
    <property type="entry name" value="Peptidase_M14"/>
</dbReference>
<keyword evidence="4" id="KW-0378">Hydrolase</keyword>
<dbReference type="Pfam" id="PF00246">
    <property type="entry name" value="Peptidase_M14"/>
    <property type="match status" value="1"/>
</dbReference>
<comment type="caution">
    <text evidence="9">The sequence shown here is derived from an EMBL/GenBank/DDBJ whole genome shotgun (WGS) entry which is preliminary data.</text>
</comment>
<dbReference type="CDD" id="cd18173">
    <property type="entry name" value="M14_CP_bacteria"/>
    <property type="match status" value="1"/>
</dbReference>
<dbReference type="AlphaFoldDB" id="A0A832DFW6"/>
<dbReference type="InterPro" id="IPR050753">
    <property type="entry name" value="Peptidase_M14_domain"/>
</dbReference>
<dbReference type="InterPro" id="IPR008969">
    <property type="entry name" value="CarboxyPept-like_regulatory"/>
</dbReference>
<proteinExistence type="inferred from homology"/>
<dbReference type="Gene3D" id="2.60.40.10">
    <property type="entry name" value="Immunoglobulins"/>
    <property type="match status" value="1"/>
</dbReference>
<sequence>MKNIFTLLVISTSLLFGQIDIREIFENKSEVYFKFEITDRSELNILTNIISIDNVVNGKTVYAYANINEFEEFLKLNYDFEILPNPSSLIVPDMSSNLEDITAWDVYPTYDAYVNLMNQFQTNYPQICKIVDAGNTVQGRKILFVKISDNVEQREAEPQFMYTSSMHGDELTGYVLMLRLIDSLLTSYGSDARITNMINNAEIWINPLANPDGTYRSGNNTVSGATRYNFNNYDLNRNFPDPVYGVNANQQIEVTRFRTIQEANNFSLIANFHGGAEVVNYPWDTWANTGTNSRIHADQTWYQYISHLYADTCQTYSPSGYMSGFDDGTTNGGDWYVIHGGRQDYTNWYRHGREVTIEISNTKLPPASQLPSFWEYNKRSFLNYIEHIFYGIKGIVTDTVGNPLRAKITIISHDYDSSEVYSDGVTGFYTRMIQPGNYTLKFQSPGFFDFITDQVQILNYNSSVAVNVQMVPTAPIPVELVSFTANANKNDVELNWTTATETNNRGFEIQRSVISNGVRNLVWEVVSFVNGNGTTTEPKHYSFVDKNLKAGNYSYRLKQIDLDGGYKYSGEVEVTIESPAYFSLEQNYPNPFNPSTVISWQSPVSGHQTLKIYDILGNEVATLIDEYKEAGRYEVEFSVGQHSSADISSGVYFYQLKAGEYSDTKKMILMR</sequence>
<dbReference type="InterPro" id="IPR057247">
    <property type="entry name" value="CARBOXYPEPT_ZN_2"/>
</dbReference>
<evidence type="ECO:0000256" key="3">
    <source>
        <dbReference type="ARBA" id="ARBA00022723"/>
    </source>
</evidence>
<gene>
    <name evidence="9" type="ORF">ENS56_01370</name>
</gene>
<accession>A0A832DFW6</accession>
<dbReference type="GO" id="GO:0005615">
    <property type="term" value="C:extracellular space"/>
    <property type="evidence" value="ECO:0007669"/>
    <property type="project" value="TreeGrafter"/>
</dbReference>
<evidence type="ECO:0000256" key="1">
    <source>
        <dbReference type="ARBA" id="ARBA00001947"/>
    </source>
</evidence>
<dbReference type="PRINTS" id="PR00765">
    <property type="entry name" value="CRBOXYPTASEA"/>
</dbReference>
<dbReference type="SUPFAM" id="SSF53187">
    <property type="entry name" value="Zn-dependent exopeptidases"/>
    <property type="match status" value="1"/>
</dbReference>
<organism evidence="9">
    <name type="scientific">Ignavibacterium album</name>
    <dbReference type="NCBI Taxonomy" id="591197"/>
    <lineage>
        <taxon>Bacteria</taxon>
        <taxon>Pseudomonadati</taxon>
        <taxon>Ignavibacteriota</taxon>
        <taxon>Ignavibacteria</taxon>
        <taxon>Ignavibacteriales</taxon>
        <taxon>Ignavibacteriaceae</taxon>
        <taxon>Ignavibacterium</taxon>
    </lineage>
</organism>